<reference evidence="7 8" key="1">
    <citation type="submission" date="2023-03" db="EMBL/GenBank/DDBJ databases">
        <title>Description of Hydrogenimonas sp. ISO32.</title>
        <authorList>
            <person name="Mino S."/>
            <person name="Fukazawa S."/>
            <person name="Sawabe T."/>
        </authorList>
    </citation>
    <scope>NUCLEOTIDE SEQUENCE [LARGE SCALE GENOMIC DNA]</scope>
    <source>
        <strain evidence="7 8">ISO32</strain>
    </source>
</reference>
<dbReference type="PANTHER" id="PTHR38039">
    <property type="entry name" value="TOXIN YOEB"/>
    <property type="match status" value="1"/>
</dbReference>
<accession>A0ABM8FI49</accession>
<dbReference type="EMBL" id="AP027370">
    <property type="protein sequence ID" value="BDY11963.1"/>
    <property type="molecule type" value="Genomic_DNA"/>
</dbReference>
<protein>
    <recommendedName>
        <fullName evidence="6">Putative mRNA interferase YoeB</fullName>
    </recommendedName>
</protein>
<dbReference type="NCBIfam" id="TIGR02116">
    <property type="entry name" value="toxin_Txe_YoeB"/>
    <property type="match status" value="1"/>
</dbReference>
<sequence>MIVAFSSIGWEDYLYWQCTYKRVLKRINTLIKDIVRNPDDVNGLGKPLMLKGNLSGYFSRRITDEHRLVYKIDGDYLIVAQCRFHYM</sequence>
<keyword evidence="4" id="KW-0255">Endonuclease</keyword>
<evidence type="ECO:0000256" key="2">
    <source>
        <dbReference type="ARBA" id="ARBA00022649"/>
    </source>
</evidence>
<name>A0ABM8FI49_9BACT</name>
<dbReference type="InterPro" id="IPR035093">
    <property type="entry name" value="RelE/ParE_toxin_dom_sf"/>
</dbReference>
<evidence type="ECO:0000313" key="8">
    <source>
        <dbReference type="Proteomes" id="UP001321445"/>
    </source>
</evidence>
<gene>
    <name evidence="7" type="primary">yoeB_1</name>
    <name evidence="7" type="ORF">HCR_02750</name>
</gene>
<keyword evidence="5" id="KW-0378">Hydrolase</keyword>
<dbReference type="InterPro" id="IPR009614">
    <property type="entry name" value="YoeB_toxin"/>
</dbReference>
<keyword evidence="2" id="KW-1277">Toxin-antitoxin system</keyword>
<evidence type="ECO:0000256" key="3">
    <source>
        <dbReference type="ARBA" id="ARBA00022722"/>
    </source>
</evidence>
<evidence type="ECO:0000256" key="4">
    <source>
        <dbReference type="ARBA" id="ARBA00022759"/>
    </source>
</evidence>
<keyword evidence="8" id="KW-1185">Reference proteome</keyword>
<dbReference type="PANTHER" id="PTHR38039:SF1">
    <property type="entry name" value="TOXIN YOEB"/>
    <property type="match status" value="1"/>
</dbReference>
<dbReference type="Pfam" id="PF06769">
    <property type="entry name" value="YoeB_toxin"/>
    <property type="match status" value="1"/>
</dbReference>
<dbReference type="Gene3D" id="3.30.2310.20">
    <property type="entry name" value="RelE-like"/>
    <property type="match status" value="1"/>
</dbReference>
<dbReference type="RefSeq" id="WP_286337175.1">
    <property type="nucleotide sequence ID" value="NZ_AP027370.1"/>
</dbReference>
<organism evidence="7 8">
    <name type="scientific">Hydrogenimonas cancrithermarum</name>
    <dbReference type="NCBI Taxonomy" id="2993563"/>
    <lineage>
        <taxon>Bacteria</taxon>
        <taxon>Pseudomonadati</taxon>
        <taxon>Campylobacterota</taxon>
        <taxon>Epsilonproteobacteria</taxon>
        <taxon>Campylobacterales</taxon>
        <taxon>Hydrogenimonadaceae</taxon>
        <taxon>Hydrogenimonas</taxon>
    </lineage>
</organism>
<dbReference type="SUPFAM" id="SSF143011">
    <property type="entry name" value="RelE-like"/>
    <property type="match status" value="1"/>
</dbReference>
<keyword evidence="3" id="KW-0540">Nuclease</keyword>
<evidence type="ECO:0000313" key="7">
    <source>
        <dbReference type="EMBL" id="BDY11963.1"/>
    </source>
</evidence>
<proteinExistence type="inferred from homology"/>
<evidence type="ECO:0000256" key="1">
    <source>
        <dbReference type="ARBA" id="ARBA00008172"/>
    </source>
</evidence>
<comment type="similarity">
    <text evidence="1">Belongs to the YoeB family.</text>
</comment>
<evidence type="ECO:0000256" key="6">
    <source>
        <dbReference type="ARBA" id="ARBA00030388"/>
    </source>
</evidence>
<dbReference type="Proteomes" id="UP001321445">
    <property type="component" value="Chromosome"/>
</dbReference>
<evidence type="ECO:0000256" key="5">
    <source>
        <dbReference type="ARBA" id="ARBA00022801"/>
    </source>
</evidence>